<accession>A0A1D8P947</accession>
<dbReference type="AlphaFoldDB" id="A0A1D8P947"/>
<dbReference type="PROSITE" id="PS50893">
    <property type="entry name" value="ABC_TRANSPORTER_2"/>
    <property type="match status" value="1"/>
</dbReference>
<protein>
    <submittedName>
        <fullName evidence="5">ABC transporter ATP-binding protein</fullName>
    </submittedName>
</protein>
<gene>
    <name evidence="5" type="ORF">LPB138_10590</name>
</gene>
<dbReference type="OrthoDB" id="9802264at2"/>
<reference evidence="5 6" key="1">
    <citation type="submission" date="2016-10" db="EMBL/GenBank/DDBJ databases">
        <title>Lutibacter sp. LPB0138, isolated from marine gastropod.</title>
        <authorList>
            <person name="Kim E."/>
            <person name="Yi H."/>
        </authorList>
    </citation>
    <scope>NUCLEOTIDE SEQUENCE [LARGE SCALE GENOMIC DNA]</scope>
    <source>
        <strain evidence="5 6">LPB0138</strain>
    </source>
</reference>
<dbReference type="GO" id="GO:0016887">
    <property type="term" value="F:ATP hydrolysis activity"/>
    <property type="evidence" value="ECO:0007669"/>
    <property type="project" value="InterPro"/>
</dbReference>
<dbReference type="InterPro" id="IPR050093">
    <property type="entry name" value="ABC_SmlMolc_Importer"/>
</dbReference>
<sequence length="314" mass="35931">MLKVQNISFTYDKIEVIKNISFSTDKGKYLAIVGESGCGKSTLLEIIYGLLHVEKGTVSWNDEKLLGPNFYLIPGEDFMKYLPQDFDLMPYITVEENIGKNISFLDENRLDKIKKLLDVVDMSEFLKTKVVNLSQGQKQRVAIAKVIAKEPEVLLLDEPFSNIDNFRKNKLRRNLFNYLKSKNITLLVATHDATDALSFADEILVMKDGKIIEKNTPEKLYQNPSNVYVGSLFNEINEIPSEDLKFQNPSKKTVLLYPNQLKIVGKSEIKATVIQSYFKGNCYLIEAKLVDTIIYFEHHNSIVKGLEIYLNIEK</sequence>
<dbReference type="InterPro" id="IPR003593">
    <property type="entry name" value="AAA+_ATPase"/>
</dbReference>
<dbReference type="EMBL" id="CP017478">
    <property type="protein sequence ID" value="AOW21097.1"/>
    <property type="molecule type" value="Genomic_DNA"/>
</dbReference>
<proteinExistence type="predicted"/>
<dbReference type="PANTHER" id="PTHR42781:SF4">
    <property type="entry name" value="SPERMIDINE_PUTRESCINE IMPORT ATP-BINDING PROTEIN POTA"/>
    <property type="match status" value="1"/>
</dbReference>
<evidence type="ECO:0000256" key="3">
    <source>
        <dbReference type="ARBA" id="ARBA00022840"/>
    </source>
</evidence>
<dbReference type="PANTHER" id="PTHR42781">
    <property type="entry name" value="SPERMIDINE/PUTRESCINE IMPORT ATP-BINDING PROTEIN POTA"/>
    <property type="match status" value="1"/>
</dbReference>
<evidence type="ECO:0000313" key="5">
    <source>
        <dbReference type="EMBL" id="AOW21097.1"/>
    </source>
</evidence>
<evidence type="ECO:0000313" key="6">
    <source>
        <dbReference type="Proteomes" id="UP000176050"/>
    </source>
</evidence>
<dbReference type="Pfam" id="PF00005">
    <property type="entry name" value="ABC_tran"/>
    <property type="match status" value="1"/>
</dbReference>
<dbReference type="STRING" id="1850246.LPB138_10590"/>
<keyword evidence="6" id="KW-1185">Reference proteome</keyword>
<dbReference type="SMART" id="SM00382">
    <property type="entry name" value="AAA"/>
    <property type="match status" value="1"/>
</dbReference>
<dbReference type="Proteomes" id="UP000176050">
    <property type="component" value="Chromosome"/>
</dbReference>
<evidence type="ECO:0000259" key="4">
    <source>
        <dbReference type="PROSITE" id="PS50893"/>
    </source>
</evidence>
<dbReference type="Gene3D" id="3.40.50.300">
    <property type="entry name" value="P-loop containing nucleotide triphosphate hydrolases"/>
    <property type="match status" value="1"/>
</dbReference>
<keyword evidence="1" id="KW-0813">Transport</keyword>
<name>A0A1D8P947_9FLAO</name>
<evidence type="ECO:0000256" key="2">
    <source>
        <dbReference type="ARBA" id="ARBA00022741"/>
    </source>
</evidence>
<dbReference type="RefSeq" id="WP_070237261.1">
    <property type="nucleotide sequence ID" value="NZ_CP017478.1"/>
</dbReference>
<dbReference type="KEGG" id="lul:LPB138_10590"/>
<evidence type="ECO:0000256" key="1">
    <source>
        <dbReference type="ARBA" id="ARBA00022448"/>
    </source>
</evidence>
<keyword evidence="3 5" id="KW-0067">ATP-binding</keyword>
<organism evidence="5 6">
    <name type="scientific">Urechidicola croceus</name>
    <dbReference type="NCBI Taxonomy" id="1850246"/>
    <lineage>
        <taxon>Bacteria</taxon>
        <taxon>Pseudomonadati</taxon>
        <taxon>Bacteroidota</taxon>
        <taxon>Flavobacteriia</taxon>
        <taxon>Flavobacteriales</taxon>
        <taxon>Flavobacteriaceae</taxon>
        <taxon>Urechidicola</taxon>
    </lineage>
</organism>
<dbReference type="InterPro" id="IPR017871">
    <property type="entry name" value="ABC_transporter-like_CS"/>
</dbReference>
<dbReference type="SUPFAM" id="SSF52540">
    <property type="entry name" value="P-loop containing nucleoside triphosphate hydrolases"/>
    <property type="match status" value="1"/>
</dbReference>
<dbReference type="InterPro" id="IPR003439">
    <property type="entry name" value="ABC_transporter-like_ATP-bd"/>
</dbReference>
<dbReference type="GO" id="GO:0005524">
    <property type="term" value="F:ATP binding"/>
    <property type="evidence" value="ECO:0007669"/>
    <property type="project" value="UniProtKB-KW"/>
</dbReference>
<keyword evidence="2" id="KW-0547">Nucleotide-binding</keyword>
<feature type="domain" description="ABC transporter" evidence="4">
    <location>
        <begin position="2"/>
        <end position="233"/>
    </location>
</feature>
<dbReference type="InterPro" id="IPR027417">
    <property type="entry name" value="P-loop_NTPase"/>
</dbReference>
<dbReference type="PROSITE" id="PS00211">
    <property type="entry name" value="ABC_TRANSPORTER_1"/>
    <property type="match status" value="1"/>
</dbReference>